<dbReference type="EMBL" id="BMXA01000002">
    <property type="protein sequence ID" value="GHA04697.1"/>
    <property type="molecule type" value="Genomic_DNA"/>
</dbReference>
<sequence length="164" mass="18352">MRLLTISLLTLMLVSCAASQVKNTCAVAEPLPLIYVNTADVARYWKPTKSRQVVHFPKRIEAALASGRLAGFLVSEQTILADGSVADVDVLGYYPDEAVLTMHLEYRNPISFKPVTCPVQPIRYRGPHFYGNGDKTYDTMKAIYDEYIRTLETMESDANSMSRP</sequence>
<evidence type="ECO:0000313" key="3">
    <source>
        <dbReference type="Proteomes" id="UP000614811"/>
    </source>
</evidence>
<gene>
    <name evidence="2" type="ORF">GCM10008090_12650</name>
</gene>
<reference evidence="2" key="2">
    <citation type="submission" date="2020-09" db="EMBL/GenBank/DDBJ databases">
        <authorList>
            <person name="Sun Q."/>
            <person name="Kim S."/>
        </authorList>
    </citation>
    <scope>NUCLEOTIDE SEQUENCE</scope>
    <source>
        <strain evidence="2">KCTC 12711</strain>
    </source>
</reference>
<feature type="chain" id="PRO_5037886237" description="Lipoprotein" evidence="1">
    <location>
        <begin position="18"/>
        <end position="164"/>
    </location>
</feature>
<feature type="signal peptide" evidence="1">
    <location>
        <begin position="1"/>
        <end position="17"/>
    </location>
</feature>
<evidence type="ECO:0008006" key="4">
    <source>
        <dbReference type="Google" id="ProtNLM"/>
    </source>
</evidence>
<protein>
    <recommendedName>
        <fullName evidence="4">Lipoprotein</fullName>
    </recommendedName>
</protein>
<proteinExistence type="predicted"/>
<organism evidence="2 3">
    <name type="scientific">Arenicella chitinivorans</name>
    <dbReference type="NCBI Taxonomy" id="1329800"/>
    <lineage>
        <taxon>Bacteria</taxon>
        <taxon>Pseudomonadati</taxon>
        <taxon>Pseudomonadota</taxon>
        <taxon>Gammaproteobacteria</taxon>
        <taxon>Arenicellales</taxon>
        <taxon>Arenicellaceae</taxon>
        <taxon>Arenicella</taxon>
    </lineage>
</organism>
<evidence type="ECO:0000256" key="1">
    <source>
        <dbReference type="SAM" id="SignalP"/>
    </source>
</evidence>
<accession>A0A918RMS3</accession>
<comment type="caution">
    <text evidence="2">The sequence shown here is derived from an EMBL/GenBank/DDBJ whole genome shotgun (WGS) entry which is preliminary data.</text>
</comment>
<keyword evidence="3" id="KW-1185">Reference proteome</keyword>
<keyword evidence="1" id="KW-0732">Signal</keyword>
<name>A0A918RMS3_9GAMM</name>
<reference evidence="2" key="1">
    <citation type="journal article" date="2014" name="Int. J. Syst. Evol. Microbiol.">
        <title>Complete genome sequence of Corynebacterium casei LMG S-19264T (=DSM 44701T), isolated from a smear-ripened cheese.</title>
        <authorList>
            <consortium name="US DOE Joint Genome Institute (JGI-PGF)"/>
            <person name="Walter F."/>
            <person name="Albersmeier A."/>
            <person name="Kalinowski J."/>
            <person name="Ruckert C."/>
        </authorList>
    </citation>
    <scope>NUCLEOTIDE SEQUENCE</scope>
    <source>
        <strain evidence="2">KCTC 12711</strain>
    </source>
</reference>
<evidence type="ECO:0000313" key="2">
    <source>
        <dbReference type="EMBL" id="GHA04697.1"/>
    </source>
</evidence>
<dbReference type="PROSITE" id="PS51257">
    <property type="entry name" value="PROKAR_LIPOPROTEIN"/>
    <property type="match status" value="1"/>
</dbReference>
<dbReference type="AlphaFoldDB" id="A0A918RMS3"/>
<dbReference type="Proteomes" id="UP000614811">
    <property type="component" value="Unassembled WGS sequence"/>
</dbReference>